<dbReference type="GO" id="GO:0008270">
    <property type="term" value="F:zinc ion binding"/>
    <property type="evidence" value="ECO:0007669"/>
    <property type="project" value="UniProtKB-KW"/>
</dbReference>
<evidence type="ECO:0000256" key="4">
    <source>
        <dbReference type="PROSITE-ProRule" id="PRU00470"/>
    </source>
</evidence>
<proteinExistence type="predicted"/>
<dbReference type="AlphaFoldDB" id="A0A7J6E8D9"/>
<reference evidence="6 7" key="1">
    <citation type="journal article" date="2020" name="bioRxiv">
        <title>Sequence and annotation of 42 cannabis genomes reveals extensive copy number variation in cannabinoid synthesis and pathogen resistance genes.</title>
        <authorList>
            <person name="Mckernan K.J."/>
            <person name="Helbert Y."/>
            <person name="Kane L.T."/>
            <person name="Ebling H."/>
            <person name="Zhang L."/>
            <person name="Liu B."/>
            <person name="Eaton Z."/>
            <person name="Mclaughlin S."/>
            <person name="Kingan S."/>
            <person name="Baybayan P."/>
            <person name="Concepcion G."/>
            <person name="Jordan M."/>
            <person name="Riva A."/>
            <person name="Barbazuk W."/>
            <person name="Harkins T."/>
        </authorList>
    </citation>
    <scope>NUCLEOTIDE SEQUENCE [LARGE SCALE GENOMIC DNA]</scope>
    <source>
        <strain evidence="7">cv. Jamaican Lion 4</strain>
        <tissue evidence="6">Leaf</tissue>
    </source>
</reference>
<dbReference type="PANTHER" id="PTHR31251">
    <property type="entry name" value="SQUAMOSA PROMOTER-BINDING-LIKE PROTEIN 4"/>
    <property type="match status" value="1"/>
</dbReference>
<dbReference type="InterPro" id="IPR036893">
    <property type="entry name" value="SBP_sf"/>
</dbReference>
<dbReference type="Proteomes" id="UP000525078">
    <property type="component" value="Unassembled WGS sequence"/>
</dbReference>
<dbReference type="SUPFAM" id="SSF103612">
    <property type="entry name" value="SBT domain"/>
    <property type="match status" value="1"/>
</dbReference>
<keyword evidence="3" id="KW-0862">Zinc</keyword>
<keyword evidence="1" id="KW-0479">Metal-binding</keyword>
<evidence type="ECO:0000259" key="5">
    <source>
        <dbReference type="PROSITE" id="PS51141"/>
    </source>
</evidence>
<dbReference type="GO" id="GO:0003677">
    <property type="term" value="F:DNA binding"/>
    <property type="evidence" value="ECO:0007669"/>
    <property type="project" value="InterPro"/>
</dbReference>
<organism evidence="6 7">
    <name type="scientific">Cannabis sativa</name>
    <name type="common">Hemp</name>
    <name type="synonym">Marijuana</name>
    <dbReference type="NCBI Taxonomy" id="3483"/>
    <lineage>
        <taxon>Eukaryota</taxon>
        <taxon>Viridiplantae</taxon>
        <taxon>Streptophyta</taxon>
        <taxon>Embryophyta</taxon>
        <taxon>Tracheophyta</taxon>
        <taxon>Spermatophyta</taxon>
        <taxon>Magnoliopsida</taxon>
        <taxon>eudicotyledons</taxon>
        <taxon>Gunneridae</taxon>
        <taxon>Pentapetalae</taxon>
        <taxon>rosids</taxon>
        <taxon>fabids</taxon>
        <taxon>Rosales</taxon>
        <taxon>Cannabaceae</taxon>
        <taxon>Cannabis</taxon>
    </lineage>
</organism>
<gene>
    <name evidence="6" type="ORF">F8388_003149</name>
</gene>
<dbReference type="EMBL" id="JAATIP010000277">
    <property type="protein sequence ID" value="KAF4354723.1"/>
    <property type="molecule type" value="Genomic_DNA"/>
</dbReference>
<name>A0A7J6E8D9_CANSA</name>
<evidence type="ECO:0000256" key="3">
    <source>
        <dbReference type="ARBA" id="ARBA00022833"/>
    </source>
</evidence>
<evidence type="ECO:0000256" key="1">
    <source>
        <dbReference type="ARBA" id="ARBA00022723"/>
    </source>
</evidence>
<protein>
    <recommendedName>
        <fullName evidence="5">SBP-type domain-containing protein</fullName>
    </recommendedName>
</protein>
<keyword evidence="2 4" id="KW-0863">Zinc-finger</keyword>
<evidence type="ECO:0000256" key="2">
    <source>
        <dbReference type="ARBA" id="ARBA00022771"/>
    </source>
</evidence>
<accession>A0A7J6E8D9</accession>
<feature type="domain" description="SBP-type" evidence="5">
    <location>
        <begin position="43"/>
        <end position="117"/>
    </location>
</feature>
<dbReference type="SUPFAM" id="SSF54928">
    <property type="entry name" value="RNA-binding domain, RBD"/>
    <property type="match status" value="1"/>
</dbReference>
<comment type="caution">
    <text evidence="6">The sequence shown here is derived from an EMBL/GenBank/DDBJ whole genome shotgun (WGS) entry which is preliminary data.</text>
</comment>
<dbReference type="InterPro" id="IPR004333">
    <property type="entry name" value="SBP_dom"/>
</dbReference>
<sequence length="166" mass="19046">MVIRIIQKSMIEELQELLYYVSSSSSIPLKRTRGLSSSNEIQVSSCLVDGCDSDLTKCWDCHRRHKVCETHSKTPKVTIEGCEQRFCQQCSRQVETRKDERVVDVHLVVYPWTRESCGFGFVTMSKLEEAGVVLKVCNVKNWQTLPTYIEAIRSLNGKMMLPLLQI</sequence>
<dbReference type="GO" id="GO:0005634">
    <property type="term" value="C:nucleus"/>
    <property type="evidence" value="ECO:0007669"/>
    <property type="project" value="InterPro"/>
</dbReference>
<dbReference type="PROSITE" id="PS51141">
    <property type="entry name" value="ZF_SBP"/>
    <property type="match status" value="1"/>
</dbReference>
<dbReference type="InterPro" id="IPR035979">
    <property type="entry name" value="RBD_domain_sf"/>
</dbReference>
<evidence type="ECO:0000313" key="7">
    <source>
        <dbReference type="Proteomes" id="UP000525078"/>
    </source>
</evidence>
<dbReference type="PANTHER" id="PTHR31251:SF207">
    <property type="entry name" value="SQUAMOSA PROMOTER-BINDING-LIKE PROTEIN 13A-RELATED"/>
    <property type="match status" value="1"/>
</dbReference>
<dbReference type="InterPro" id="IPR044817">
    <property type="entry name" value="SBP-like"/>
</dbReference>
<dbReference type="Pfam" id="PF03110">
    <property type="entry name" value="SBP"/>
    <property type="match status" value="1"/>
</dbReference>
<dbReference type="Gene3D" id="4.10.1100.10">
    <property type="entry name" value="Transcription factor, SBP-box domain"/>
    <property type="match status" value="1"/>
</dbReference>
<evidence type="ECO:0000313" key="6">
    <source>
        <dbReference type="EMBL" id="KAF4354723.1"/>
    </source>
</evidence>